<evidence type="ECO:0000256" key="5">
    <source>
        <dbReference type="ARBA" id="ARBA00023136"/>
    </source>
</evidence>
<keyword evidence="5 7" id="KW-0472">Membrane</keyword>
<dbReference type="STRING" id="1802397.A3J43_03415"/>
<accession>A0A1F7UIQ0</accession>
<dbReference type="Proteomes" id="UP000176604">
    <property type="component" value="Unassembled WGS sequence"/>
</dbReference>
<keyword evidence="3 7" id="KW-0812">Transmembrane</keyword>
<feature type="domain" description="MacB-like periplasmic core" evidence="9">
    <location>
        <begin position="21"/>
        <end position="245"/>
    </location>
</feature>
<feature type="transmembrane region" description="Helical" evidence="7">
    <location>
        <begin position="332"/>
        <end position="355"/>
    </location>
</feature>
<dbReference type="InterPro" id="IPR025857">
    <property type="entry name" value="MacB_PCD"/>
</dbReference>
<name>A0A1F7UIQ0_9BACT</name>
<gene>
    <name evidence="10" type="ORF">A3J43_03415</name>
</gene>
<protein>
    <recommendedName>
        <fullName evidence="12">Multidrug ABC transporter substrate-binding protein</fullName>
    </recommendedName>
</protein>
<evidence type="ECO:0000256" key="1">
    <source>
        <dbReference type="ARBA" id="ARBA00004651"/>
    </source>
</evidence>
<dbReference type="PANTHER" id="PTHR30572">
    <property type="entry name" value="MEMBRANE COMPONENT OF TRANSPORTER-RELATED"/>
    <property type="match status" value="1"/>
</dbReference>
<feature type="transmembrane region" description="Helical" evidence="7">
    <location>
        <begin position="281"/>
        <end position="305"/>
    </location>
</feature>
<dbReference type="AlphaFoldDB" id="A0A1F7UIQ0"/>
<keyword evidence="2" id="KW-1003">Cell membrane</keyword>
<feature type="domain" description="ABC3 transporter permease C-terminal" evidence="8">
    <location>
        <begin position="287"/>
        <end position="358"/>
    </location>
</feature>
<keyword evidence="4 7" id="KW-1133">Transmembrane helix</keyword>
<dbReference type="Pfam" id="PF12704">
    <property type="entry name" value="MacB_PCD"/>
    <property type="match status" value="1"/>
</dbReference>
<evidence type="ECO:0000259" key="8">
    <source>
        <dbReference type="Pfam" id="PF02687"/>
    </source>
</evidence>
<evidence type="ECO:0000313" key="10">
    <source>
        <dbReference type="EMBL" id="OGL77618.1"/>
    </source>
</evidence>
<evidence type="ECO:0008006" key="12">
    <source>
        <dbReference type="Google" id="ProtNLM"/>
    </source>
</evidence>
<comment type="caution">
    <text evidence="10">The sequence shown here is derived from an EMBL/GenBank/DDBJ whole genome shotgun (WGS) entry which is preliminary data.</text>
</comment>
<dbReference type="InterPro" id="IPR003838">
    <property type="entry name" value="ABC3_permease_C"/>
</dbReference>
<reference evidence="10 11" key="1">
    <citation type="journal article" date="2016" name="Nat. Commun.">
        <title>Thousands of microbial genomes shed light on interconnected biogeochemical processes in an aquifer system.</title>
        <authorList>
            <person name="Anantharaman K."/>
            <person name="Brown C.T."/>
            <person name="Hug L.A."/>
            <person name="Sharon I."/>
            <person name="Castelle C.J."/>
            <person name="Probst A.J."/>
            <person name="Thomas B.C."/>
            <person name="Singh A."/>
            <person name="Wilkins M.J."/>
            <person name="Karaoz U."/>
            <person name="Brodie E.L."/>
            <person name="Williams K.H."/>
            <person name="Hubbard S.S."/>
            <person name="Banfield J.F."/>
        </authorList>
    </citation>
    <scope>NUCLEOTIDE SEQUENCE [LARGE SCALE GENOMIC DNA]</scope>
</reference>
<dbReference type="Pfam" id="PF02687">
    <property type="entry name" value="FtsX"/>
    <property type="match status" value="1"/>
</dbReference>
<dbReference type="PANTHER" id="PTHR30572:SF4">
    <property type="entry name" value="ABC TRANSPORTER PERMEASE YTRF"/>
    <property type="match status" value="1"/>
</dbReference>
<evidence type="ECO:0000256" key="2">
    <source>
        <dbReference type="ARBA" id="ARBA00022475"/>
    </source>
</evidence>
<dbReference type="InterPro" id="IPR050250">
    <property type="entry name" value="Macrolide_Exporter_MacB"/>
</dbReference>
<feature type="transmembrane region" description="Helical" evidence="7">
    <location>
        <begin position="21"/>
        <end position="42"/>
    </location>
</feature>
<evidence type="ECO:0000259" key="9">
    <source>
        <dbReference type="Pfam" id="PF12704"/>
    </source>
</evidence>
<comment type="subcellular location">
    <subcellularLocation>
        <location evidence="1">Cell membrane</location>
        <topology evidence="1">Multi-pass membrane protein</topology>
    </subcellularLocation>
</comment>
<dbReference type="GO" id="GO:0022857">
    <property type="term" value="F:transmembrane transporter activity"/>
    <property type="evidence" value="ECO:0007669"/>
    <property type="project" value="TreeGrafter"/>
</dbReference>
<evidence type="ECO:0000256" key="6">
    <source>
        <dbReference type="ARBA" id="ARBA00038076"/>
    </source>
</evidence>
<organism evidence="10 11">
    <name type="scientific">Candidatus Uhrbacteria bacterium RIFCSPHIGHO2_12_FULL_54_23</name>
    <dbReference type="NCBI Taxonomy" id="1802397"/>
    <lineage>
        <taxon>Bacteria</taxon>
        <taxon>Candidatus Uhriibacteriota</taxon>
    </lineage>
</organism>
<evidence type="ECO:0000313" key="11">
    <source>
        <dbReference type="Proteomes" id="UP000176604"/>
    </source>
</evidence>
<evidence type="ECO:0000256" key="3">
    <source>
        <dbReference type="ARBA" id="ARBA00022692"/>
    </source>
</evidence>
<feature type="non-terminal residue" evidence="10">
    <location>
        <position position="369"/>
    </location>
</feature>
<sequence>MTIVDIIQETNSALSANKARSGLTILGIVIGIASVIAMVSIGQGAQSQIESNIQSIGSNLIMVMPGTQRGPGMFVSAGRGSARSLKLSDSEAIGAEVAGVKAIAPEVTGRYQVTARGTNTNTQVVGTTPAYPAVRNVEVESGVFLSDQNVNSASKVAVIGPVVRDDLFGEGADARGQSIKINKIEFKIIGITKSKGGSGFNNPDDYIFIPLTTAQRFLTGDEYVTTISVAAESAGVTTQVQEGVTGLLLQRHDIADPTLADFSTLNQADIIATASSVTQTFTLLLAAIAGISLVVGGIGIMNMMLTTVTERTKEIGLRKAIGAKRADISAQFLAEAVALTFLGGVIGVVLGWLAATAISRFGGLTTTIS</sequence>
<comment type="similarity">
    <text evidence="6">Belongs to the ABC-4 integral membrane protein family.</text>
</comment>
<proteinExistence type="inferred from homology"/>
<dbReference type="GO" id="GO:0005886">
    <property type="term" value="C:plasma membrane"/>
    <property type="evidence" value="ECO:0007669"/>
    <property type="project" value="UniProtKB-SubCell"/>
</dbReference>
<evidence type="ECO:0000256" key="4">
    <source>
        <dbReference type="ARBA" id="ARBA00022989"/>
    </source>
</evidence>
<evidence type="ECO:0000256" key="7">
    <source>
        <dbReference type="SAM" id="Phobius"/>
    </source>
</evidence>
<dbReference type="EMBL" id="MGEF01000055">
    <property type="protein sequence ID" value="OGL77618.1"/>
    <property type="molecule type" value="Genomic_DNA"/>
</dbReference>